<evidence type="ECO:0000256" key="3">
    <source>
        <dbReference type="ARBA" id="ARBA00013194"/>
    </source>
</evidence>
<dbReference type="GO" id="GO:0005730">
    <property type="term" value="C:nucleolus"/>
    <property type="evidence" value="ECO:0007669"/>
    <property type="project" value="TreeGrafter"/>
</dbReference>
<dbReference type="AlphaFoldDB" id="A0A8H7UJC3"/>
<evidence type="ECO:0000259" key="8">
    <source>
        <dbReference type="PROSITE" id="PS50059"/>
    </source>
</evidence>
<dbReference type="PANTHER" id="PTHR43811">
    <property type="entry name" value="FKBP-TYPE PEPTIDYL-PROLYL CIS-TRANS ISOMERASE FKPA"/>
    <property type="match status" value="1"/>
</dbReference>
<dbReference type="Pfam" id="PF17800">
    <property type="entry name" value="NPL"/>
    <property type="match status" value="1"/>
</dbReference>
<feature type="compositionally biased region" description="Acidic residues" evidence="7">
    <location>
        <begin position="151"/>
        <end position="164"/>
    </location>
</feature>
<dbReference type="InterPro" id="IPR001179">
    <property type="entry name" value="PPIase_FKBP_dom"/>
</dbReference>
<dbReference type="OrthoDB" id="1902587at2759"/>
<keyword evidence="4 6" id="KW-0697">Rotamase</keyword>
<evidence type="ECO:0000256" key="6">
    <source>
        <dbReference type="PROSITE-ProRule" id="PRU00277"/>
    </source>
</evidence>
<dbReference type="Proteomes" id="UP000654370">
    <property type="component" value="Unassembled WGS sequence"/>
</dbReference>
<keyword evidence="10" id="KW-1185">Reference proteome</keyword>
<comment type="catalytic activity">
    <reaction evidence="1 6">
        <text>[protein]-peptidylproline (omega=180) = [protein]-peptidylproline (omega=0)</text>
        <dbReference type="Rhea" id="RHEA:16237"/>
        <dbReference type="Rhea" id="RHEA-COMP:10747"/>
        <dbReference type="Rhea" id="RHEA-COMP:10748"/>
        <dbReference type="ChEBI" id="CHEBI:83833"/>
        <dbReference type="ChEBI" id="CHEBI:83834"/>
        <dbReference type="EC" id="5.2.1.8"/>
    </reaction>
</comment>
<dbReference type="EMBL" id="JAEPQZ010000005">
    <property type="protein sequence ID" value="KAG2181104.1"/>
    <property type="molecule type" value="Genomic_DNA"/>
</dbReference>
<comment type="caution">
    <text evidence="9">The sequence shown here is derived from an EMBL/GenBank/DDBJ whole genome shotgun (WGS) entry which is preliminary data.</text>
</comment>
<accession>A0A8H7UJC3</accession>
<evidence type="ECO:0000256" key="4">
    <source>
        <dbReference type="ARBA" id="ARBA00023110"/>
    </source>
</evidence>
<dbReference type="InterPro" id="IPR041232">
    <property type="entry name" value="NPL"/>
</dbReference>
<feature type="compositionally biased region" description="Acidic residues" evidence="7">
    <location>
        <begin position="96"/>
        <end position="133"/>
    </location>
</feature>
<dbReference type="EC" id="5.2.1.8" evidence="3 6"/>
<evidence type="ECO:0000256" key="1">
    <source>
        <dbReference type="ARBA" id="ARBA00000971"/>
    </source>
</evidence>
<organism evidence="9 10">
    <name type="scientific">Mortierella isabellina</name>
    <name type="common">Filamentous fungus</name>
    <name type="synonym">Umbelopsis isabellina</name>
    <dbReference type="NCBI Taxonomy" id="91625"/>
    <lineage>
        <taxon>Eukaryota</taxon>
        <taxon>Fungi</taxon>
        <taxon>Fungi incertae sedis</taxon>
        <taxon>Mucoromycota</taxon>
        <taxon>Mucoromycotina</taxon>
        <taxon>Umbelopsidomycetes</taxon>
        <taxon>Umbelopsidales</taxon>
        <taxon>Umbelopsidaceae</taxon>
        <taxon>Umbelopsis</taxon>
    </lineage>
</organism>
<dbReference type="SUPFAM" id="SSF54534">
    <property type="entry name" value="FKBP-like"/>
    <property type="match status" value="1"/>
</dbReference>
<dbReference type="GO" id="GO:0003755">
    <property type="term" value="F:peptidyl-prolyl cis-trans isomerase activity"/>
    <property type="evidence" value="ECO:0007669"/>
    <property type="project" value="UniProtKB-KW"/>
</dbReference>
<name>A0A8H7UJC3_MORIS</name>
<gene>
    <name evidence="9" type="ORF">INT43_008686</name>
</gene>
<evidence type="ECO:0000313" key="10">
    <source>
        <dbReference type="Proteomes" id="UP000654370"/>
    </source>
</evidence>
<dbReference type="GO" id="GO:0000785">
    <property type="term" value="C:chromatin"/>
    <property type="evidence" value="ECO:0007669"/>
    <property type="project" value="TreeGrafter"/>
</dbReference>
<proteinExistence type="inferred from homology"/>
<feature type="compositionally biased region" description="Basic and acidic residues" evidence="7">
    <location>
        <begin position="191"/>
        <end position="237"/>
    </location>
</feature>
<evidence type="ECO:0000256" key="2">
    <source>
        <dbReference type="ARBA" id="ARBA00007838"/>
    </source>
</evidence>
<dbReference type="FunFam" id="3.10.50.40:FF:000006">
    <property type="entry name" value="Peptidyl-prolyl cis-trans isomerase"/>
    <property type="match status" value="1"/>
</dbReference>
<dbReference type="Gene3D" id="3.10.50.40">
    <property type="match status" value="1"/>
</dbReference>
<comment type="similarity">
    <text evidence="2">Belongs to the FKBP-type PPIase family. FKBP3/4 subfamily.</text>
</comment>
<evidence type="ECO:0000256" key="7">
    <source>
        <dbReference type="SAM" id="MobiDB-lite"/>
    </source>
</evidence>
<keyword evidence="5 6" id="KW-0413">Isomerase</keyword>
<dbReference type="InterPro" id="IPR046357">
    <property type="entry name" value="PPIase_dom_sf"/>
</dbReference>
<feature type="region of interest" description="Disordered" evidence="7">
    <location>
        <begin position="92"/>
        <end position="239"/>
    </location>
</feature>
<feature type="domain" description="PPIase FKBP-type" evidence="8">
    <location>
        <begin position="261"/>
        <end position="347"/>
    </location>
</feature>
<dbReference type="Pfam" id="PF00254">
    <property type="entry name" value="FKBP_C"/>
    <property type="match status" value="1"/>
</dbReference>
<dbReference type="PIRSF" id="PIRSF001473">
    <property type="entry name" value="FK506-bp_FPR3"/>
    <property type="match status" value="1"/>
</dbReference>
<dbReference type="Gene3D" id="2.60.120.340">
    <property type="entry name" value="Nucleoplasmin core domain"/>
    <property type="match status" value="1"/>
</dbReference>
<evidence type="ECO:0000256" key="5">
    <source>
        <dbReference type="ARBA" id="ARBA00023235"/>
    </source>
</evidence>
<sequence>MHFLVKVFTSCPARLTLKSLRKLSVFPWYASFGEEIKSQERTCVKVTVDDKEYVLCGLTPKHIEQQLLDHTFVEGEEVTFSISGENAVHLTGNYLPDDDMDQDPYDSDDLMMGSSDEDDLEVDSEEEDEDEDALINGIVTNGAKRLAAAEPDSDEEEESDEEEIVPAPKTKNEKKRAAEAAADASANKKQKAQEAAKKPEAKKAEAKKPEAKKAEAKKPETKKPEAKKEEPKKEQPKATKLANGLLIEDVKVGTGPKAKAGQRIGMRYIGKLKSGKVFDKNVSGKPFNFGLGRGEVIKGWDQGIVGMQIGGERRLTIPAPLAYGSQSLPGIPKNSTLIFDVKLLSMK</sequence>
<dbReference type="InterPro" id="IPR023566">
    <property type="entry name" value="PPIase_Fpr3/Fpr4-like"/>
</dbReference>
<protein>
    <recommendedName>
        <fullName evidence="3 6">peptidylprolyl isomerase</fullName>
        <ecNumber evidence="3 6">5.2.1.8</ecNumber>
    </recommendedName>
</protein>
<evidence type="ECO:0000313" key="9">
    <source>
        <dbReference type="EMBL" id="KAG2181104.1"/>
    </source>
</evidence>
<dbReference type="PROSITE" id="PS50059">
    <property type="entry name" value="FKBP_PPIASE"/>
    <property type="match status" value="1"/>
</dbReference>
<dbReference type="PANTHER" id="PTHR43811:SF19">
    <property type="entry name" value="39 KDA FK506-BINDING NUCLEAR PROTEIN"/>
    <property type="match status" value="1"/>
</dbReference>
<reference evidence="9" key="1">
    <citation type="submission" date="2020-12" db="EMBL/GenBank/DDBJ databases">
        <title>Metabolic potential, ecology and presence of endohyphal bacteria is reflected in genomic diversity of Mucoromycotina.</title>
        <authorList>
            <person name="Muszewska A."/>
            <person name="Okrasinska A."/>
            <person name="Steczkiewicz K."/>
            <person name="Drgas O."/>
            <person name="Orlowska M."/>
            <person name="Perlinska-Lenart U."/>
            <person name="Aleksandrzak-Piekarczyk T."/>
            <person name="Szatraj K."/>
            <person name="Zielenkiewicz U."/>
            <person name="Pilsyk S."/>
            <person name="Malc E."/>
            <person name="Mieczkowski P."/>
            <person name="Kruszewska J.S."/>
            <person name="Biernat P."/>
            <person name="Pawlowska J."/>
        </authorList>
    </citation>
    <scope>NUCLEOTIDE SEQUENCE</scope>
    <source>
        <strain evidence="9">WA0000067209</strain>
    </source>
</reference>